<proteinExistence type="predicted"/>
<evidence type="ECO:0000313" key="3">
    <source>
        <dbReference type="WBParaSite" id="HPLM_0001535301-mRNA-1"/>
    </source>
</evidence>
<protein>
    <submittedName>
        <fullName evidence="3">Piwi domain-containing protein</fullName>
    </submittedName>
</protein>
<gene>
    <name evidence="1" type="ORF">HPLM_LOCUS15345</name>
</gene>
<reference evidence="3" key="1">
    <citation type="submission" date="2017-02" db="UniProtKB">
        <authorList>
            <consortium name="WormBaseParasite"/>
        </authorList>
    </citation>
    <scope>IDENTIFICATION</scope>
</reference>
<dbReference type="WBParaSite" id="HPLM_0001535301-mRNA-1">
    <property type="protein sequence ID" value="HPLM_0001535301-mRNA-1"/>
    <property type="gene ID" value="HPLM_0001535301"/>
</dbReference>
<accession>A0A0N4WUM0</accession>
<organism evidence="3">
    <name type="scientific">Haemonchus placei</name>
    <name type="common">Barber's pole worm</name>
    <dbReference type="NCBI Taxonomy" id="6290"/>
    <lineage>
        <taxon>Eukaryota</taxon>
        <taxon>Metazoa</taxon>
        <taxon>Ecdysozoa</taxon>
        <taxon>Nematoda</taxon>
        <taxon>Chromadorea</taxon>
        <taxon>Rhabditida</taxon>
        <taxon>Rhabditina</taxon>
        <taxon>Rhabditomorpha</taxon>
        <taxon>Strongyloidea</taxon>
        <taxon>Trichostrongylidae</taxon>
        <taxon>Haemonchus</taxon>
    </lineage>
</organism>
<evidence type="ECO:0000313" key="2">
    <source>
        <dbReference type="Proteomes" id="UP000268014"/>
    </source>
</evidence>
<sequence length="67" mass="7418">MMQASNIKFDVIGLVEPRKRCPLHVVFRTVQMLFAETCGSRTVCGEREDVAGLARAIAVVYAPTSNY</sequence>
<dbReference type="AlphaFoldDB" id="A0A0N4WUM0"/>
<name>A0A0N4WUM0_HAEPC</name>
<keyword evidence="2" id="KW-1185">Reference proteome</keyword>
<reference evidence="1 2" key="2">
    <citation type="submission" date="2018-11" db="EMBL/GenBank/DDBJ databases">
        <authorList>
            <consortium name="Pathogen Informatics"/>
        </authorList>
    </citation>
    <scope>NUCLEOTIDE SEQUENCE [LARGE SCALE GENOMIC DNA]</scope>
    <source>
        <strain evidence="1 2">MHpl1</strain>
    </source>
</reference>
<evidence type="ECO:0000313" key="1">
    <source>
        <dbReference type="EMBL" id="VDO56281.1"/>
    </source>
</evidence>
<dbReference type="Proteomes" id="UP000268014">
    <property type="component" value="Unassembled WGS sequence"/>
</dbReference>
<dbReference type="EMBL" id="UZAF01018944">
    <property type="protein sequence ID" value="VDO56281.1"/>
    <property type="molecule type" value="Genomic_DNA"/>
</dbReference>